<keyword evidence="1" id="KW-0732">Signal</keyword>
<dbReference type="EMBL" id="JAJNOC010000008">
    <property type="protein sequence ID" value="MCD2518750.1"/>
    <property type="molecule type" value="Genomic_DNA"/>
</dbReference>
<dbReference type="Gene3D" id="3.30.70.2970">
    <property type="entry name" value="Protein of unknown function (DUF541), domain 2"/>
    <property type="match status" value="1"/>
</dbReference>
<dbReference type="RefSeq" id="WP_231060026.1">
    <property type="nucleotide sequence ID" value="NZ_JAJNOC010000008.1"/>
</dbReference>
<protein>
    <submittedName>
        <fullName evidence="2">SIMPL domain-containing protein</fullName>
    </submittedName>
</protein>
<sequence length="261" mass="28451">MKLSKSLVAAALVLAFQAQAQVSAQTQPAAPATSGTLVVVPAFGEVKHANDQATMMFAVEEHDKDKAAAAARVNRKMKEGTEIVRRADPQAELKTMGYYTYPVYPEVPPMPQPATRAAPKPVPIAWRVGQYLEVKTKNLADLPKTAAAAQKVLQINGVDFGLSPELEKRLDDQRIAATYRNLNERIVSIARAMGRQPQEAVLDTVDFEGSGNYAGNQEARPAPMMMSARAKMADADQMPEPSFEPGETTLQMRLVGKVRFK</sequence>
<comment type="caution">
    <text evidence="2">The sequence shown here is derived from an EMBL/GenBank/DDBJ whole genome shotgun (WGS) entry which is preliminary data.</text>
</comment>
<dbReference type="Gene3D" id="3.30.110.170">
    <property type="entry name" value="Protein of unknown function (DUF541), domain 1"/>
    <property type="match status" value="1"/>
</dbReference>
<accession>A0ABS8QDK0</accession>
<dbReference type="PANTHER" id="PTHR34387:SF2">
    <property type="entry name" value="SLR1258 PROTEIN"/>
    <property type="match status" value="1"/>
</dbReference>
<organism evidence="2 3">
    <name type="scientific">Massilia phyllostachyos</name>
    <dbReference type="NCBI Taxonomy" id="2898585"/>
    <lineage>
        <taxon>Bacteria</taxon>
        <taxon>Pseudomonadati</taxon>
        <taxon>Pseudomonadota</taxon>
        <taxon>Betaproteobacteria</taxon>
        <taxon>Burkholderiales</taxon>
        <taxon>Oxalobacteraceae</taxon>
        <taxon>Telluria group</taxon>
        <taxon>Massilia</taxon>
    </lineage>
</organism>
<dbReference type="PANTHER" id="PTHR34387">
    <property type="entry name" value="SLR1258 PROTEIN"/>
    <property type="match status" value="1"/>
</dbReference>
<gene>
    <name evidence="2" type="ORF">LQ564_20845</name>
</gene>
<evidence type="ECO:0000313" key="2">
    <source>
        <dbReference type="EMBL" id="MCD2518750.1"/>
    </source>
</evidence>
<name>A0ABS8QDK0_9BURK</name>
<dbReference type="InterPro" id="IPR052022">
    <property type="entry name" value="26kDa_periplasmic_antigen"/>
</dbReference>
<keyword evidence="3" id="KW-1185">Reference proteome</keyword>
<feature type="signal peptide" evidence="1">
    <location>
        <begin position="1"/>
        <end position="20"/>
    </location>
</feature>
<evidence type="ECO:0000313" key="3">
    <source>
        <dbReference type="Proteomes" id="UP001179361"/>
    </source>
</evidence>
<evidence type="ECO:0000256" key="1">
    <source>
        <dbReference type="SAM" id="SignalP"/>
    </source>
</evidence>
<reference evidence="2" key="1">
    <citation type="submission" date="2021-11" db="EMBL/GenBank/DDBJ databases">
        <title>The complete genome of Massilia sp sp. G4R7.</title>
        <authorList>
            <person name="Liu L."/>
            <person name="Yue J."/>
            <person name="Yuan J."/>
            <person name="Yang F."/>
            <person name="Li L."/>
        </authorList>
    </citation>
    <scope>NUCLEOTIDE SEQUENCE</scope>
    <source>
        <strain evidence="2">G4R7</strain>
    </source>
</reference>
<feature type="chain" id="PRO_5047174206" evidence="1">
    <location>
        <begin position="21"/>
        <end position="261"/>
    </location>
</feature>
<dbReference type="Pfam" id="PF04402">
    <property type="entry name" value="SIMPL"/>
    <property type="match status" value="1"/>
</dbReference>
<dbReference type="Proteomes" id="UP001179361">
    <property type="component" value="Unassembled WGS sequence"/>
</dbReference>
<dbReference type="InterPro" id="IPR007497">
    <property type="entry name" value="SIMPL/DUF541"/>
</dbReference>
<proteinExistence type="predicted"/>